<dbReference type="AlphaFoldDB" id="A0A2P7EGZ7"/>
<feature type="transmembrane region" description="Helical" evidence="1">
    <location>
        <begin position="12"/>
        <end position="30"/>
    </location>
</feature>
<feature type="transmembrane region" description="Helical" evidence="1">
    <location>
        <begin position="324"/>
        <end position="341"/>
    </location>
</feature>
<feature type="transmembrane region" description="Helical" evidence="1">
    <location>
        <begin position="353"/>
        <end position="371"/>
    </location>
</feature>
<feature type="domain" description="SGNH" evidence="3">
    <location>
        <begin position="448"/>
        <end position="663"/>
    </location>
</feature>
<keyword evidence="5" id="KW-1185">Reference proteome</keyword>
<feature type="transmembrane region" description="Helical" evidence="1">
    <location>
        <begin position="171"/>
        <end position="192"/>
    </location>
</feature>
<feature type="transmembrane region" description="Helical" evidence="1">
    <location>
        <begin position="235"/>
        <end position="254"/>
    </location>
</feature>
<feature type="transmembrane region" description="Helical" evidence="1">
    <location>
        <begin position="78"/>
        <end position="100"/>
    </location>
</feature>
<name>A0A2P7EGZ7_9SYNE</name>
<accession>A0A2P7EGZ7</accession>
<dbReference type="Proteomes" id="UP000240206">
    <property type="component" value="Unassembled WGS sequence"/>
</dbReference>
<evidence type="ECO:0000313" key="5">
    <source>
        <dbReference type="Proteomes" id="UP000240206"/>
    </source>
</evidence>
<dbReference type="GO" id="GO:0009103">
    <property type="term" value="P:lipopolysaccharide biosynthetic process"/>
    <property type="evidence" value="ECO:0007669"/>
    <property type="project" value="TreeGrafter"/>
</dbReference>
<evidence type="ECO:0000313" key="4">
    <source>
        <dbReference type="EMBL" id="PSI02516.1"/>
    </source>
</evidence>
<feature type="transmembrane region" description="Helical" evidence="1">
    <location>
        <begin position="36"/>
        <end position="57"/>
    </location>
</feature>
<keyword evidence="1" id="KW-1133">Transmembrane helix</keyword>
<protein>
    <recommendedName>
        <fullName evidence="6">Acyltransferase</fullName>
    </recommendedName>
</protein>
<dbReference type="RefSeq" id="WP_106499064.1">
    <property type="nucleotide sequence ID" value="NZ_PXVC01000005.1"/>
</dbReference>
<comment type="caution">
    <text evidence="4">The sequence shown here is derived from an EMBL/GenBank/DDBJ whole genome shotgun (WGS) entry which is preliminary data.</text>
</comment>
<keyword evidence="1" id="KW-0812">Transmembrane</keyword>
<evidence type="ECO:0000259" key="2">
    <source>
        <dbReference type="Pfam" id="PF01757"/>
    </source>
</evidence>
<dbReference type="Pfam" id="PF01757">
    <property type="entry name" value="Acyl_transf_3"/>
    <property type="match status" value="1"/>
</dbReference>
<feature type="transmembrane region" description="Helical" evidence="1">
    <location>
        <begin position="266"/>
        <end position="288"/>
    </location>
</feature>
<feature type="transmembrane region" description="Helical" evidence="1">
    <location>
        <begin position="204"/>
        <end position="223"/>
    </location>
</feature>
<dbReference type="PANTHER" id="PTHR23028">
    <property type="entry name" value="ACETYLTRANSFERASE"/>
    <property type="match status" value="1"/>
</dbReference>
<dbReference type="GO" id="GO:0016020">
    <property type="term" value="C:membrane"/>
    <property type="evidence" value="ECO:0007669"/>
    <property type="project" value="TreeGrafter"/>
</dbReference>
<dbReference type="EMBL" id="PXVC01000005">
    <property type="protein sequence ID" value="PSI02516.1"/>
    <property type="molecule type" value="Genomic_DNA"/>
</dbReference>
<dbReference type="STRING" id="1910958.BTM30_04290"/>
<evidence type="ECO:0000259" key="3">
    <source>
        <dbReference type="Pfam" id="PF19040"/>
    </source>
</evidence>
<dbReference type="InterPro" id="IPR002656">
    <property type="entry name" value="Acyl_transf_3_dom"/>
</dbReference>
<dbReference type="Pfam" id="PF19040">
    <property type="entry name" value="SGNH"/>
    <property type="match status" value="1"/>
</dbReference>
<sequence>MIQGHRLPFRADIQALRGVAVLAVLIFHLFPDLLPGGYGGVDLFFVISGYVVTYALLARQAKDPDREMGFSDYFKRRLRRIMPPLLVALLIIAAISYLIYDKRLFHSFSGYSITGLLGVSNLKLISQQTNYFSPDEYLNPYLHTWSLGIEEQFYLIFPLIFLPFVRTERRWHFWLAAGALWFASFLLAWHWSQVAAERAYLSPLSRFWELATGVLLALAGVTSRFKRLLAKFKKFAGLIQVFALLLLLLSFALLSNKGSYPMPGVVLPVLASAVLLGFGAGTPLAVLAQSNGLQALGAVSYSLYLYHWPCIVFARYLFGSQSGFWLPVALLATALLTWFSYRFVELGWSRSASLARLGLLGGFGLVGLALFDSQAQRLRAPLGLATFSEYAWTANDPRPIQQLLPADVSSNDAIASALTASQIEQLAPGMALQLTMVQATGKAIAEERRHLFVVGDSHAGSLLAAVRSLVAAKTGLVGFVVTPPGMGGCSLLSYSFDPGRCSVYEAQSLALVKRLAKPGDRLLLPSLRLPRLSPRLQVASYVNPNTPVMGSHLEPALRGLQASGVQVGLLAPWPVYNVLGKQCLGWQQQLKLDCSQRRADFESDRAPALERLMRLQKRLPGLQIIDPINLFCDAKTCSNWRGTLPLYADHDHLSGYGSAALGSWLLKQPQFRSP</sequence>
<feature type="transmembrane region" description="Helical" evidence="1">
    <location>
        <begin position="142"/>
        <end position="164"/>
    </location>
</feature>
<organism evidence="4 5">
    <name type="scientific">Synechococcus lacustris str. Tous</name>
    <dbReference type="NCBI Taxonomy" id="1910958"/>
    <lineage>
        <taxon>Bacteria</taxon>
        <taxon>Bacillati</taxon>
        <taxon>Cyanobacteriota</taxon>
        <taxon>Cyanophyceae</taxon>
        <taxon>Synechococcales</taxon>
        <taxon>Synechococcaceae</taxon>
        <taxon>Synechococcus</taxon>
    </lineage>
</organism>
<keyword evidence="1" id="KW-0472">Membrane</keyword>
<dbReference type="InterPro" id="IPR050879">
    <property type="entry name" value="Acyltransferase_3"/>
</dbReference>
<feature type="transmembrane region" description="Helical" evidence="1">
    <location>
        <begin position="295"/>
        <end position="318"/>
    </location>
</feature>
<dbReference type="GO" id="GO:0016747">
    <property type="term" value="F:acyltransferase activity, transferring groups other than amino-acyl groups"/>
    <property type="evidence" value="ECO:0007669"/>
    <property type="project" value="InterPro"/>
</dbReference>
<evidence type="ECO:0000256" key="1">
    <source>
        <dbReference type="SAM" id="Phobius"/>
    </source>
</evidence>
<evidence type="ECO:0008006" key="6">
    <source>
        <dbReference type="Google" id="ProtNLM"/>
    </source>
</evidence>
<reference evidence="5" key="1">
    <citation type="submission" date="2018-03" db="EMBL/GenBank/DDBJ databases">
        <title>Ecological and genomic features of two cosmopolitan and abundant freshwater picocyanobacteria.</title>
        <authorList>
            <person name="Cabello-Yeves P.J."/>
            <person name="Picazo A."/>
            <person name="Camacho A."/>
            <person name="Callieri C."/>
            <person name="Rosselli R."/>
            <person name="Roda-Garcia J."/>
            <person name="Coutinho F.H."/>
            <person name="Rodriguez-Valera F."/>
        </authorList>
    </citation>
    <scope>NUCLEOTIDE SEQUENCE [LARGE SCALE GENOMIC DNA]</scope>
    <source>
        <strain evidence="5">Tous</strain>
    </source>
</reference>
<dbReference type="PANTHER" id="PTHR23028:SF53">
    <property type="entry name" value="ACYL_TRANSF_3 DOMAIN-CONTAINING PROTEIN"/>
    <property type="match status" value="1"/>
</dbReference>
<proteinExistence type="predicted"/>
<dbReference type="InterPro" id="IPR043968">
    <property type="entry name" value="SGNH"/>
</dbReference>
<feature type="domain" description="Acyltransferase 3" evidence="2">
    <location>
        <begin position="11"/>
        <end position="340"/>
    </location>
</feature>
<gene>
    <name evidence="4" type="ORF">C7K08_02470</name>
</gene>